<reference evidence="3 4" key="1">
    <citation type="submission" date="2015-03" db="EMBL/GenBank/DDBJ databases">
        <title>Genome Assembly of Staphylococcus cohnii subsp. cohnii strain G22B2.</title>
        <authorList>
            <person name="Nair G."/>
            <person name="Kaur G."/>
            <person name="Khatri I."/>
            <person name="Singh N.K."/>
            <person name="Sathyabama S."/>
            <person name="Maurya S.K."/>
            <person name="Subramanian S."/>
            <person name="Agrewala J.N."/>
            <person name="Mayilraj S."/>
        </authorList>
    </citation>
    <scope>NUCLEOTIDE SEQUENCE [LARGE SCALE GENOMIC DNA]</scope>
    <source>
        <strain evidence="3 4">G22B2</strain>
    </source>
</reference>
<evidence type="ECO:0000313" key="4">
    <source>
        <dbReference type="Proteomes" id="UP000034455"/>
    </source>
</evidence>
<keyword evidence="1" id="KW-0175">Coiled coil</keyword>
<proteinExistence type="predicted"/>
<accession>A0A0M2NXB6</accession>
<dbReference type="Pfam" id="PF01844">
    <property type="entry name" value="HNH"/>
    <property type="match status" value="1"/>
</dbReference>
<dbReference type="Proteomes" id="UP000034455">
    <property type="component" value="Unassembled WGS sequence"/>
</dbReference>
<evidence type="ECO:0000256" key="1">
    <source>
        <dbReference type="SAM" id="Coils"/>
    </source>
</evidence>
<gene>
    <name evidence="3" type="ORF">UF66_2233</name>
</gene>
<sequence length="401" mass="47282">MMITVNEALKGNLISLSTIFFNIVEDKPDKFIIRSKYKKVSTTQTELSEKICEENNNLISEVTGLNFKQTSKSTHILYIKKETPITFEEFTNQLHTAIQQFRFNTSKSHFDKSVLLGAFIPRGSMDFTLNYCAVDMYDKFANRDYVEKILNLLISTDAIDQLNLNFRQLQPQHRKKINQRNTQIRINLKWFNDHFLSDIKYFNIYKYYILSDNQQKLSYLTYAKKQKNFLERMVFYIEKILTPDFDLKNLSEEEEKRQINSLREELDFVEKNNEGLSKSRNTKIVTIANALLPEKCVCCQNQYNIEDRTFKRRGQDKYYFELHHVVSFGSNQSGDIIENLVKVCPACHRALTPNRANEDYQKLLIKNILENSKVSDKYVSNFVKDPNNLNNKINYVYANLR</sequence>
<protein>
    <recommendedName>
        <fullName evidence="2">HNH domain-containing protein</fullName>
    </recommendedName>
</protein>
<name>A0A0M2NXB6_STACC</name>
<dbReference type="PATRIC" id="fig|74704.6.peg.2303"/>
<dbReference type="InterPro" id="IPR003615">
    <property type="entry name" value="HNH_nuc"/>
</dbReference>
<dbReference type="AlphaFoldDB" id="A0A0M2NXB6"/>
<evidence type="ECO:0000259" key="2">
    <source>
        <dbReference type="Pfam" id="PF01844"/>
    </source>
</evidence>
<feature type="domain" description="HNH" evidence="2">
    <location>
        <begin position="313"/>
        <end position="352"/>
    </location>
</feature>
<dbReference type="GO" id="GO:0004519">
    <property type="term" value="F:endonuclease activity"/>
    <property type="evidence" value="ECO:0007669"/>
    <property type="project" value="InterPro"/>
</dbReference>
<evidence type="ECO:0000313" key="3">
    <source>
        <dbReference type="EMBL" id="KKI62575.1"/>
    </source>
</evidence>
<dbReference type="GO" id="GO:0008270">
    <property type="term" value="F:zinc ion binding"/>
    <property type="evidence" value="ECO:0007669"/>
    <property type="project" value="InterPro"/>
</dbReference>
<comment type="caution">
    <text evidence="3">The sequence shown here is derived from an EMBL/GenBank/DDBJ whole genome shotgun (WGS) entry which is preliminary data.</text>
</comment>
<dbReference type="GO" id="GO:0003676">
    <property type="term" value="F:nucleic acid binding"/>
    <property type="evidence" value="ECO:0007669"/>
    <property type="project" value="InterPro"/>
</dbReference>
<dbReference type="CDD" id="cd00085">
    <property type="entry name" value="HNHc"/>
    <property type="match status" value="1"/>
</dbReference>
<feature type="coiled-coil region" evidence="1">
    <location>
        <begin position="252"/>
        <end position="279"/>
    </location>
</feature>
<dbReference type="InterPro" id="IPR002711">
    <property type="entry name" value="HNH"/>
</dbReference>
<organism evidence="3 4">
    <name type="scientific">Staphylococcus cohnii subsp. cohnii</name>
    <dbReference type="NCBI Taxonomy" id="74704"/>
    <lineage>
        <taxon>Bacteria</taxon>
        <taxon>Bacillati</taxon>
        <taxon>Bacillota</taxon>
        <taxon>Bacilli</taxon>
        <taxon>Bacillales</taxon>
        <taxon>Staphylococcaceae</taxon>
        <taxon>Staphylococcus</taxon>
        <taxon>Staphylococcus cohnii species complex</taxon>
    </lineage>
</organism>
<dbReference type="EMBL" id="LAKJ01000047">
    <property type="protein sequence ID" value="KKI62575.1"/>
    <property type="molecule type" value="Genomic_DNA"/>
</dbReference>